<name>A0A6M3LQ11_9ZZZZ</name>
<protein>
    <submittedName>
        <fullName evidence="1">Uncharacterized protein</fullName>
    </submittedName>
</protein>
<dbReference type="AlphaFoldDB" id="A0A6M3LQ11"/>
<accession>A0A6M3LQ11</accession>
<evidence type="ECO:0000313" key="1">
    <source>
        <dbReference type="EMBL" id="QJA96733.1"/>
    </source>
</evidence>
<reference evidence="1" key="1">
    <citation type="submission" date="2020-03" db="EMBL/GenBank/DDBJ databases">
        <title>The deep terrestrial virosphere.</title>
        <authorList>
            <person name="Holmfeldt K."/>
            <person name="Nilsson E."/>
            <person name="Simone D."/>
            <person name="Lopez-Fernandez M."/>
            <person name="Wu X."/>
            <person name="de Brujin I."/>
            <person name="Lundin D."/>
            <person name="Andersson A."/>
            <person name="Bertilsson S."/>
            <person name="Dopson M."/>
        </authorList>
    </citation>
    <scope>NUCLEOTIDE SEQUENCE</scope>
    <source>
        <strain evidence="1">MM415B07537</strain>
    </source>
</reference>
<organism evidence="1">
    <name type="scientific">viral metagenome</name>
    <dbReference type="NCBI Taxonomy" id="1070528"/>
    <lineage>
        <taxon>unclassified sequences</taxon>
        <taxon>metagenomes</taxon>
        <taxon>organismal metagenomes</taxon>
    </lineage>
</organism>
<gene>
    <name evidence="1" type="ORF">MM415B07537_0008</name>
</gene>
<dbReference type="EMBL" id="MT143428">
    <property type="protein sequence ID" value="QJA96733.1"/>
    <property type="molecule type" value="Genomic_DNA"/>
</dbReference>
<proteinExistence type="predicted"/>
<sequence length="100" mass="10924">MADENIKEDCGCGIWEIIKNGKTTRYIGYCPKHKAAPDMHEALRDVLLLHGEAFDTLHRGIGTATFQGKALLAARQALAKADGNIDIYEAPEALIDEGDK</sequence>